<gene>
    <name evidence="8" type="ORF">SAMN05421730_101956</name>
</gene>
<evidence type="ECO:0000256" key="5">
    <source>
        <dbReference type="ARBA" id="ARBA00023004"/>
    </source>
</evidence>
<organism evidence="8 9">
    <name type="scientific">Anaerobium acetethylicum</name>
    <dbReference type="NCBI Taxonomy" id="1619234"/>
    <lineage>
        <taxon>Bacteria</taxon>
        <taxon>Bacillati</taxon>
        <taxon>Bacillota</taxon>
        <taxon>Clostridia</taxon>
        <taxon>Lachnospirales</taxon>
        <taxon>Lachnospiraceae</taxon>
        <taxon>Anaerobium</taxon>
    </lineage>
</organism>
<dbReference type="InterPro" id="IPR007197">
    <property type="entry name" value="rSAM"/>
</dbReference>
<dbReference type="GO" id="GO:0046872">
    <property type="term" value="F:metal ion binding"/>
    <property type="evidence" value="ECO:0007669"/>
    <property type="project" value="UniProtKB-KW"/>
</dbReference>
<dbReference type="SUPFAM" id="SSF102114">
    <property type="entry name" value="Radical SAM enzymes"/>
    <property type="match status" value="1"/>
</dbReference>
<sequence>MKELKYVYGPVPSRRLGISLGISPIPKKTCNYSCIYCQLGRTDHMTNTRSYFFSVDKIIEEFEAVMKKGVFFDAVTIVGEGEPTLYAGLGELIGEIKKRTEKPVAVITNGALLYDLQLQHEIGKADIVLPTMDAYDEDSFRRINRPHKSLKFADVKRGLEEFSKTYEGQLWIEIMLVKGINDDGESLRKYSEMLKEIRYDKLYLNTPVRPPAEAGVEAAGHETMEHAAELLGGIPIDLLESAGFHSDIDEDYPAVLSIIKRHPMNQFELEGFLKARGSANPEELLKKLRQDNGVNVIHYKGYDTYRLK</sequence>
<dbReference type="OrthoDB" id="9795504at2"/>
<evidence type="ECO:0000256" key="1">
    <source>
        <dbReference type="ARBA" id="ARBA00001966"/>
    </source>
</evidence>
<dbReference type="Pfam" id="PF04055">
    <property type="entry name" value="Radical_SAM"/>
    <property type="match status" value="1"/>
</dbReference>
<evidence type="ECO:0000313" key="8">
    <source>
        <dbReference type="EMBL" id="SCP98352.1"/>
    </source>
</evidence>
<dbReference type="EMBL" id="FMKA01000019">
    <property type="protein sequence ID" value="SCP98352.1"/>
    <property type="molecule type" value="Genomic_DNA"/>
</dbReference>
<dbReference type="STRING" id="1619234.SAMN05421730_101956"/>
<reference evidence="8 9" key="1">
    <citation type="submission" date="2016-09" db="EMBL/GenBank/DDBJ databases">
        <authorList>
            <person name="Capua I."/>
            <person name="De Benedictis P."/>
            <person name="Joannis T."/>
            <person name="Lombin L.H."/>
            <person name="Cattoli G."/>
        </authorList>
    </citation>
    <scope>NUCLEOTIDE SEQUENCE [LARGE SCALE GENOMIC DNA]</scope>
    <source>
        <strain evidence="8 9">GluBS11</strain>
    </source>
</reference>
<dbReference type="Proteomes" id="UP000199315">
    <property type="component" value="Unassembled WGS sequence"/>
</dbReference>
<keyword evidence="5" id="KW-0408">Iron</keyword>
<accession>A0A1D3TW23</accession>
<dbReference type="GO" id="GO:0003824">
    <property type="term" value="F:catalytic activity"/>
    <property type="evidence" value="ECO:0007669"/>
    <property type="project" value="InterPro"/>
</dbReference>
<evidence type="ECO:0000313" key="9">
    <source>
        <dbReference type="Proteomes" id="UP000199315"/>
    </source>
</evidence>
<evidence type="ECO:0000259" key="7">
    <source>
        <dbReference type="PROSITE" id="PS51918"/>
    </source>
</evidence>
<dbReference type="CDD" id="cd01335">
    <property type="entry name" value="Radical_SAM"/>
    <property type="match status" value="1"/>
</dbReference>
<proteinExistence type="predicted"/>
<name>A0A1D3TW23_9FIRM</name>
<keyword evidence="9" id="KW-1185">Reference proteome</keyword>
<dbReference type="InterPro" id="IPR040084">
    <property type="entry name" value="GTPase_Obg"/>
</dbReference>
<dbReference type="RefSeq" id="WP_091235308.1">
    <property type="nucleotide sequence ID" value="NZ_FMKA01000019.1"/>
</dbReference>
<keyword evidence="2" id="KW-0004">4Fe-4S</keyword>
<dbReference type="PROSITE" id="PS51918">
    <property type="entry name" value="RADICAL_SAM"/>
    <property type="match status" value="1"/>
</dbReference>
<keyword evidence="4" id="KW-0479">Metal-binding</keyword>
<evidence type="ECO:0000256" key="3">
    <source>
        <dbReference type="ARBA" id="ARBA00022691"/>
    </source>
</evidence>
<comment type="cofactor">
    <cofactor evidence="1">
        <name>[4Fe-4S] cluster</name>
        <dbReference type="ChEBI" id="CHEBI:49883"/>
    </cofactor>
</comment>
<evidence type="ECO:0000256" key="6">
    <source>
        <dbReference type="ARBA" id="ARBA00023014"/>
    </source>
</evidence>
<dbReference type="InterPro" id="IPR013785">
    <property type="entry name" value="Aldolase_TIM"/>
</dbReference>
<dbReference type="PANTHER" id="PTHR43787:SF11">
    <property type="entry name" value="UPF0026 PROTEIN SLR1464"/>
    <property type="match status" value="1"/>
</dbReference>
<dbReference type="AlphaFoldDB" id="A0A1D3TW23"/>
<dbReference type="SFLD" id="SFLDG01083">
    <property type="entry name" value="Uncharacterised_Radical_SAM_Su"/>
    <property type="match status" value="1"/>
</dbReference>
<keyword evidence="3" id="KW-0949">S-adenosyl-L-methionine</keyword>
<dbReference type="SFLD" id="SFLDS00029">
    <property type="entry name" value="Radical_SAM"/>
    <property type="match status" value="1"/>
</dbReference>
<dbReference type="GO" id="GO:0051539">
    <property type="term" value="F:4 iron, 4 sulfur cluster binding"/>
    <property type="evidence" value="ECO:0007669"/>
    <property type="project" value="UniProtKB-KW"/>
</dbReference>
<protein>
    <submittedName>
        <fullName evidence="8">Wyosine [tRNA(Phe)-imidazoG37] synthetase, radical SAM superfamily</fullName>
    </submittedName>
</protein>
<dbReference type="Gene3D" id="3.20.20.70">
    <property type="entry name" value="Aldolase class I"/>
    <property type="match status" value="1"/>
</dbReference>
<feature type="domain" description="Radical SAM core" evidence="7">
    <location>
        <begin position="14"/>
        <end position="245"/>
    </location>
</feature>
<evidence type="ECO:0000256" key="2">
    <source>
        <dbReference type="ARBA" id="ARBA00022485"/>
    </source>
</evidence>
<dbReference type="PANTHER" id="PTHR43787">
    <property type="entry name" value="FEMO COFACTOR BIOSYNTHESIS PROTEIN NIFB-RELATED"/>
    <property type="match status" value="1"/>
</dbReference>
<evidence type="ECO:0000256" key="4">
    <source>
        <dbReference type="ARBA" id="ARBA00022723"/>
    </source>
</evidence>
<keyword evidence="6" id="KW-0411">Iron-sulfur</keyword>
<dbReference type="InterPro" id="IPR058240">
    <property type="entry name" value="rSAM_sf"/>
</dbReference>